<comment type="subcellular location">
    <subcellularLocation>
        <location evidence="3">Mitochondrion matrix</location>
    </subcellularLocation>
</comment>
<evidence type="ECO:0000256" key="3">
    <source>
        <dbReference type="ARBA" id="ARBA00004305"/>
    </source>
</evidence>
<dbReference type="FunFam" id="1.10.287.1150:FF:000002">
    <property type="entry name" value="2-oxoglutarate dehydrogenase E1 component"/>
    <property type="match status" value="1"/>
</dbReference>
<reference evidence="19" key="1">
    <citation type="submission" date="2016-04" db="UniProtKB">
        <authorList>
            <consortium name="WormBaseParasite"/>
        </authorList>
    </citation>
    <scope>IDENTIFICATION</scope>
</reference>
<dbReference type="Pfam" id="PF00676">
    <property type="entry name" value="E1_dh"/>
    <property type="match status" value="1"/>
</dbReference>
<comment type="cofactor">
    <cofactor evidence="2">
        <name>thiamine diphosphate</name>
        <dbReference type="ChEBI" id="CHEBI:58937"/>
    </cofactor>
</comment>
<feature type="domain" description="Transketolase-like pyrimidine-binding" evidence="16">
    <location>
        <begin position="530"/>
        <end position="744"/>
    </location>
</feature>
<dbReference type="Gene3D" id="3.40.50.11610">
    <property type="entry name" value="Multifunctional 2-oxoglutarate metabolism enzyme, C-terminal domain"/>
    <property type="match status" value="1"/>
</dbReference>
<evidence type="ECO:0000256" key="12">
    <source>
        <dbReference type="ARBA" id="ARBA00037426"/>
    </source>
</evidence>
<dbReference type="Pfam" id="PF16870">
    <property type="entry name" value="OxoGdeHyase_C"/>
    <property type="match status" value="1"/>
</dbReference>
<protein>
    <recommendedName>
        <fullName evidence="13">2-oxoglutarate dehydrogenase, mitochondrial</fullName>
        <ecNumber evidence="5">1.2.4.2</ecNumber>
    </recommendedName>
    <alternativeName>
        <fullName evidence="14">2-oxoglutarate dehydrogenase complex component E1</fullName>
    </alternativeName>
</protein>
<evidence type="ECO:0000256" key="9">
    <source>
        <dbReference type="ARBA" id="ARBA00023002"/>
    </source>
</evidence>
<evidence type="ECO:0000259" key="16">
    <source>
        <dbReference type="SMART" id="SM00861"/>
    </source>
</evidence>
<comment type="catalytic activity">
    <reaction evidence="15">
        <text>N(6)-[(R)-lipoyl]-L-lysyl-[protein] + 2-oxoglutarate + H(+) = N(6)-[(R)-S(8)-succinyldihydrolipoyl]-L-lysyl-[protein] + CO2</text>
        <dbReference type="Rhea" id="RHEA:12188"/>
        <dbReference type="Rhea" id="RHEA-COMP:10474"/>
        <dbReference type="Rhea" id="RHEA-COMP:20092"/>
        <dbReference type="ChEBI" id="CHEBI:15378"/>
        <dbReference type="ChEBI" id="CHEBI:16526"/>
        <dbReference type="ChEBI" id="CHEBI:16810"/>
        <dbReference type="ChEBI" id="CHEBI:83099"/>
        <dbReference type="ChEBI" id="CHEBI:83120"/>
        <dbReference type="EC" id="1.2.4.2"/>
    </reaction>
</comment>
<accession>A0A158PKP7</accession>
<keyword evidence="7" id="KW-0460">Magnesium</keyword>
<evidence type="ECO:0000256" key="1">
    <source>
        <dbReference type="ARBA" id="ARBA00001946"/>
    </source>
</evidence>
<dbReference type="Gene3D" id="3.40.50.12470">
    <property type="match status" value="2"/>
</dbReference>
<keyword evidence="8" id="KW-0809">Transit peptide</keyword>
<dbReference type="GO" id="GO:0030976">
    <property type="term" value="F:thiamine pyrophosphate binding"/>
    <property type="evidence" value="ECO:0007669"/>
    <property type="project" value="InterPro"/>
</dbReference>
<evidence type="ECO:0000256" key="13">
    <source>
        <dbReference type="ARBA" id="ARBA00040267"/>
    </source>
</evidence>
<evidence type="ECO:0000256" key="2">
    <source>
        <dbReference type="ARBA" id="ARBA00001964"/>
    </source>
</evidence>
<comment type="function">
    <text evidence="12">The 2-oxoglutarate dehydrogenase complex catalyzes the overall conversion of 2-oxoglutarate to succinyl-CoA and CO(2). It contains multiple copies of three enzymatic components: 2-oxoglutarate dehydrogenase (E1), dihydrolipoamide succinyltransferase (E2) and lipoamide dehydrogenase (E3).</text>
</comment>
<keyword evidence="18" id="KW-1185">Reference proteome</keyword>
<dbReference type="PANTHER" id="PTHR23152">
    <property type="entry name" value="2-OXOGLUTARATE DEHYDROGENASE"/>
    <property type="match status" value="1"/>
</dbReference>
<dbReference type="OrthoDB" id="413077at2759"/>
<dbReference type="EC" id="1.2.4.2" evidence="5"/>
<evidence type="ECO:0000256" key="4">
    <source>
        <dbReference type="ARBA" id="ARBA00006936"/>
    </source>
</evidence>
<evidence type="ECO:0000256" key="5">
    <source>
        <dbReference type="ARBA" id="ARBA00012280"/>
    </source>
</evidence>
<dbReference type="AlphaFoldDB" id="A0A158PKP7"/>
<sequence>MNATSSLYIEQMYDSWKKDSKSVHASWDAYFRNVEAGAAPGQAYQAPPTSFAAAGVPGVSSPIASVPFAGATAMPQHLSGMAAMLSPGLDASTSIQSISEHLKIQLLIRSYQTRGHNIADLDPLGINSVDLDDTIPPELELSFYGFGERDLDREFLLPPTTFIGGDKISLTLKEIIHRLKHIYCKTTGIEYMHLTNLEQQEWIRQHFEAPRVTELSHDQKKVLFKRLIRSTKFEEFLAKKWPRRLNVLANVCRQPLSTILSQFSTLEPADEGSGDVKYHLGVCIERLNRQSQRKVKIAVVANPSHLEAVDPVVMGKVRAESFYAGDKKCDRTMAILMHGDAAFSGQGVVMETFNLDDLPSYTTHGCIHIVVNNQIGFTTDPRSSRSSPYCTDVGRVVGCPIFHVNVDDPEAVMHVCSVASEWRKTFKKDVIIDLVCYRRHGHNELDEPMFTQPLMYQKIKQMPTALEKYQEHIITEGVVNEQYVKDELTKYGQILEDAYENAQKVTFVRNRDWLDSPWDDFFKRRDPLKLVTTGIDQSNITHIIEKFSSIPEGFHLHRGLERILKGRMQMLKENSTYNPLNDLQEGQAEYTVCNSSLSEYAVLGFELGYSMVDPNSLVIWEAQFGDFANTAQCVIDQFVSSGQSKWIRQSGLVMLLPHGYEGMGPEHSSARPERFLQMCNEDDEIDLDKVAFGGTFEAQQLHDTNWIVANCTTPANIFHLLRRQVTLPFRKPVIVMSPKSLLRHPLARSPIEDFLTGTHFRRVIPEDGTPSHNTSAVQRVIFCTGKVYYDLINARKHVGKDDVVAICRIEQIAPFPYDLIEAECQKYPSAELIWSQEEHKNMGAWGFVQPRFNSLLQSADRVIRYTGRHPSASPATGNKFTHLQEQKDMMSRTFDVPKSLLEGFKA</sequence>
<reference evidence="17 18" key="2">
    <citation type="submission" date="2018-11" db="EMBL/GenBank/DDBJ databases">
        <authorList>
            <consortium name="Pathogen Informatics"/>
        </authorList>
    </citation>
    <scope>NUCLEOTIDE SEQUENCE [LARGE SCALE GENOMIC DNA]</scope>
    <source>
        <strain evidence="17 18">Costa Rica</strain>
    </source>
</reference>
<dbReference type="InterPro" id="IPR005475">
    <property type="entry name" value="Transketolase-like_Pyr-bd"/>
</dbReference>
<organism evidence="19">
    <name type="scientific">Angiostrongylus costaricensis</name>
    <name type="common">Nematode worm</name>
    <dbReference type="NCBI Taxonomy" id="334426"/>
    <lineage>
        <taxon>Eukaryota</taxon>
        <taxon>Metazoa</taxon>
        <taxon>Ecdysozoa</taxon>
        <taxon>Nematoda</taxon>
        <taxon>Chromadorea</taxon>
        <taxon>Rhabditida</taxon>
        <taxon>Rhabditina</taxon>
        <taxon>Rhabditomorpha</taxon>
        <taxon>Strongyloidea</taxon>
        <taxon>Metastrongylidae</taxon>
        <taxon>Angiostrongylus</taxon>
    </lineage>
</organism>
<gene>
    <name evidence="17" type="ORF">ACOC_LOCUS10377</name>
</gene>
<dbReference type="GO" id="GO:0046872">
    <property type="term" value="F:metal ion binding"/>
    <property type="evidence" value="ECO:0007669"/>
    <property type="project" value="UniProtKB-KW"/>
</dbReference>
<dbReference type="Gene3D" id="1.10.287.1150">
    <property type="entry name" value="TPP helical domain"/>
    <property type="match status" value="1"/>
</dbReference>
<keyword evidence="11" id="KW-0496">Mitochondrion</keyword>
<keyword evidence="10" id="KW-0786">Thiamine pyrophosphate</keyword>
<evidence type="ECO:0000313" key="18">
    <source>
        <dbReference type="Proteomes" id="UP000267027"/>
    </source>
</evidence>
<dbReference type="Proteomes" id="UP000267027">
    <property type="component" value="Unassembled WGS sequence"/>
</dbReference>
<evidence type="ECO:0000256" key="11">
    <source>
        <dbReference type="ARBA" id="ARBA00023128"/>
    </source>
</evidence>
<dbReference type="GO" id="GO:0045252">
    <property type="term" value="C:oxoglutarate dehydrogenase complex"/>
    <property type="evidence" value="ECO:0007669"/>
    <property type="project" value="TreeGrafter"/>
</dbReference>
<keyword evidence="9" id="KW-0560">Oxidoreductase</keyword>
<dbReference type="InterPro" id="IPR029061">
    <property type="entry name" value="THDP-binding"/>
</dbReference>
<dbReference type="WBParaSite" id="ACOC_0001037601-mRNA-1">
    <property type="protein sequence ID" value="ACOC_0001037601-mRNA-1"/>
    <property type="gene ID" value="ACOC_0001037601"/>
</dbReference>
<dbReference type="InterPro" id="IPR011603">
    <property type="entry name" value="2oxoglutarate_DH_E1"/>
</dbReference>
<dbReference type="SUPFAM" id="SSF52518">
    <property type="entry name" value="Thiamin diphosphate-binding fold (THDP-binding)"/>
    <property type="match status" value="2"/>
</dbReference>
<dbReference type="CDD" id="cd02016">
    <property type="entry name" value="TPP_E1_OGDC_like"/>
    <property type="match status" value="1"/>
</dbReference>
<dbReference type="InterPro" id="IPR032106">
    <property type="entry name" value="2-oxogl_dehyd_N"/>
</dbReference>
<dbReference type="InterPro" id="IPR001017">
    <property type="entry name" value="DH_E1"/>
</dbReference>
<dbReference type="Pfam" id="PF02779">
    <property type="entry name" value="Transket_pyr"/>
    <property type="match status" value="1"/>
</dbReference>
<dbReference type="PIRSF" id="PIRSF000157">
    <property type="entry name" value="Oxoglu_dh_E1"/>
    <property type="match status" value="1"/>
</dbReference>
<dbReference type="InterPro" id="IPR042179">
    <property type="entry name" value="KGD_C_sf"/>
</dbReference>
<evidence type="ECO:0000256" key="14">
    <source>
        <dbReference type="ARBA" id="ARBA00042984"/>
    </source>
</evidence>
<evidence type="ECO:0000313" key="17">
    <source>
        <dbReference type="EMBL" id="VDM61962.1"/>
    </source>
</evidence>
<dbReference type="STRING" id="334426.A0A158PKP7"/>
<keyword evidence="6" id="KW-0479">Metal-binding</keyword>
<dbReference type="PANTHER" id="PTHR23152:SF4">
    <property type="entry name" value="2-OXOADIPATE DEHYDROGENASE COMPLEX COMPONENT E1"/>
    <property type="match status" value="1"/>
</dbReference>
<name>A0A158PKP7_ANGCS</name>
<evidence type="ECO:0000256" key="10">
    <source>
        <dbReference type="ARBA" id="ARBA00023052"/>
    </source>
</evidence>
<dbReference type="SMART" id="SM00861">
    <property type="entry name" value="Transket_pyr"/>
    <property type="match status" value="1"/>
</dbReference>
<evidence type="ECO:0000256" key="7">
    <source>
        <dbReference type="ARBA" id="ARBA00022842"/>
    </source>
</evidence>
<dbReference type="Gene3D" id="3.40.50.970">
    <property type="match status" value="2"/>
</dbReference>
<dbReference type="Pfam" id="PF16078">
    <property type="entry name" value="2-oxogl_dehyd_N"/>
    <property type="match status" value="1"/>
</dbReference>
<evidence type="ECO:0000256" key="8">
    <source>
        <dbReference type="ARBA" id="ARBA00022946"/>
    </source>
</evidence>
<dbReference type="InterPro" id="IPR031717">
    <property type="entry name" value="ODO-1/KGD_C"/>
</dbReference>
<evidence type="ECO:0000256" key="6">
    <source>
        <dbReference type="ARBA" id="ARBA00022723"/>
    </source>
</evidence>
<dbReference type="FunFam" id="3.40.50.970:FF:000135">
    <property type="entry name" value="Uncharacterized protein"/>
    <property type="match status" value="1"/>
</dbReference>
<dbReference type="GO" id="GO:0006099">
    <property type="term" value="P:tricarboxylic acid cycle"/>
    <property type="evidence" value="ECO:0007669"/>
    <property type="project" value="TreeGrafter"/>
</dbReference>
<dbReference type="EMBL" id="UYYA01004461">
    <property type="protein sequence ID" value="VDM61962.1"/>
    <property type="molecule type" value="Genomic_DNA"/>
</dbReference>
<evidence type="ECO:0000256" key="15">
    <source>
        <dbReference type="ARBA" id="ARBA00051911"/>
    </source>
</evidence>
<proteinExistence type="inferred from homology"/>
<dbReference type="OMA" id="RDSYCRT"/>
<dbReference type="GO" id="GO:0005759">
    <property type="term" value="C:mitochondrial matrix"/>
    <property type="evidence" value="ECO:0007669"/>
    <property type="project" value="UniProtKB-SubCell"/>
</dbReference>
<dbReference type="GO" id="GO:0004591">
    <property type="term" value="F:oxoglutarate dehydrogenase (succinyl-transferring) activity"/>
    <property type="evidence" value="ECO:0007669"/>
    <property type="project" value="UniProtKB-EC"/>
</dbReference>
<evidence type="ECO:0000313" key="19">
    <source>
        <dbReference type="WBParaSite" id="ACOC_0001037601-mRNA-1"/>
    </source>
</evidence>
<comment type="cofactor">
    <cofactor evidence="1">
        <name>Mg(2+)</name>
        <dbReference type="ChEBI" id="CHEBI:18420"/>
    </cofactor>
</comment>
<comment type="similarity">
    <text evidence="4">Belongs to the alpha-ketoglutarate dehydrogenase family.</text>
</comment>